<dbReference type="PANTHER" id="PTHR12953:SF0">
    <property type="entry name" value="SUN DOMAIN-CONTAINING OSSIFICATION FACTOR"/>
    <property type="match status" value="1"/>
</dbReference>
<evidence type="ECO:0000256" key="4">
    <source>
        <dbReference type="ARBA" id="ARBA00023136"/>
    </source>
</evidence>
<protein>
    <recommendedName>
        <fullName evidence="5">SUN domain-containing protein</fullName>
    </recommendedName>
</protein>
<name>S7XRF5_SPRLO</name>
<dbReference type="GO" id="GO:0034975">
    <property type="term" value="P:protein folding in endoplasmic reticulum"/>
    <property type="evidence" value="ECO:0007669"/>
    <property type="project" value="TreeGrafter"/>
</dbReference>
<comment type="subcellular location">
    <subcellularLocation>
        <location evidence="1">Endomembrane system</location>
    </subcellularLocation>
</comment>
<proteinExistence type="predicted"/>
<dbReference type="VEuPathDB" id="MicrosporidiaDB:SLOPH_239"/>
<evidence type="ECO:0000256" key="3">
    <source>
        <dbReference type="ARBA" id="ARBA00022989"/>
    </source>
</evidence>
<dbReference type="Pfam" id="PF07738">
    <property type="entry name" value="Sad1_UNC"/>
    <property type="match status" value="1"/>
</dbReference>
<dbReference type="Proteomes" id="UP000014978">
    <property type="component" value="Unassembled WGS sequence"/>
</dbReference>
<gene>
    <name evidence="6" type="ORF">SLOPH_239</name>
</gene>
<evidence type="ECO:0000256" key="1">
    <source>
        <dbReference type="ARBA" id="ARBA00004308"/>
    </source>
</evidence>
<feature type="domain" description="SUN" evidence="5">
    <location>
        <begin position="40"/>
        <end position="123"/>
    </location>
</feature>
<dbReference type="EMBL" id="ATCN01000711">
    <property type="protein sequence ID" value="EPR78548.1"/>
    <property type="molecule type" value="Genomic_DNA"/>
</dbReference>
<reference evidence="7" key="1">
    <citation type="journal article" date="2013" name="PLoS Genet.">
        <title>The genome of Spraguea lophii and the basis of host-microsporidian interactions.</title>
        <authorList>
            <person name="Campbell S.E."/>
            <person name="Williams T.A."/>
            <person name="Yousuf A."/>
            <person name="Soanes D.M."/>
            <person name="Paszkiewicz K.H."/>
            <person name="Williams B.A.P."/>
        </authorList>
    </citation>
    <scope>NUCLEOTIDE SEQUENCE [LARGE SCALE GENOMIC DNA]</scope>
    <source>
        <strain evidence="7">42_110</strain>
    </source>
</reference>
<evidence type="ECO:0000259" key="5">
    <source>
        <dbReference type="Pfam" id="PF07738"/>
    </source>
</evidence>
<sequence>MQRLMHLLYFIFAYTYDIGINHASSLCGSYILSSHTSLKSCNNILNNNNDSYMIGNTTPSYIVIKLCNEVRIQNIYLKNNEWLSNFPCKIKFSILKNKKWINIGTFNMKKSRKIQKFIIQNNYKNTCDRHDSNNKYNIHD</sequence>
<dbReference type="InParanoid" id="S7XRF5"/>
<organism evidence="6 7">
    <name type="scientific">Spraguea lophii (strain 42_110)</name>
    <name type="common">Microsporidian parasite</name>
    <dbReference type="NCBI Taxonomy" id="1358809"/>
    <lineage>
        <taxon>Eukaryota</taxon>
        <taxon>Fungi</taxon>
        <taxon>Fungi incertae sedis</taxon>
        <taxon>Microsporidia</taxon>
        <taxon>Spragueidae</taxon>
        <taxon>Spraguea</taxon>
    </lineage>
</organism>
<dbReference type="GO" id="GO:0012505">
    <property type="term" value="C:endomembrane system"/>
    <property type="evidence" value="ECO:0007669"/>
    <property type="project" value="UniProtKB-SubCell"/>
</dbReference>
<keyword evidence="7" id="KW-1185">Reference proteome</keyword>
<dbReference type="GO" id="GO:0016020">
    <property type="term" value="C:membrane"/>
    <property type="evidence" value="ECO:0007669"/>
    <property type="project" value="InterPro"/>
</dbReference>
<keyword evidence="2" id="KW-0812">Transmembrane</keyword>
<accession>S7XRF5</accession>
<evidence type="ECO:0000313" key="7">
    <source>
        <dbReference type="Proteomes" id="UP000014978"/>
    </source>
</evidence>
<keyword evidence="4" id="KW-0472">Membrane</keyword>
<dbReference type="HOGENOM" id="CLU_1839996_0_0_1"/>
<evidence type="ECO:0000313" key="6">
    <source>
        <dbReference type="EMBL" id="EPR78548.1"/>
    </source>
</evidence>
<dbReference type="PANTHER" id="PTHR12953">
    <property type="entry name" value="MEMBRANE PROTEIN CH1 RELATED"/>
    <property type="match status" value="1"/>
</dbReference>
<feature type="non-terminal residue" evidence="6">
    <location>
        <position position="140"/>
    </location>
</feature>
<dbReference type="AlphaFoldDB" id="S7XRF5"/>
<keyword evidence="3" id="KW-1133">Transmembrane helix</keyword>
<dbReference type="GO" id="GO:0005737">
    <property type="term" value="C:cytoplasm"/>
    <property type="evidence" value="ECO:0007669"/>
    <property type="project" value="TreeGrafter"/>
</dbReference>
<dbReference type="OrthoDB" id="266334at2759"/>
<dbReference type="InterPro" id="IPR045120">
    <property type="entry name" value="Suco/Slp1-like"/>
</dbReference>
<dbReference type="InterPro" id="IPR012919">
    <property type="entry name" value="SUN_dom"/>
</dbReference>
<evidence type="ECO:0000256" key="2">
    <source>
        <dbReference type="ARBA" id="ARBA00022692"/>
    </source>
</evidence>
<comment type="caution">
    <text evidence="6">The sequence shown here is derived from an EMBL/GenBank/DDBJ whole genome shotgun (WGS) entry which is preliminary data.</text>
</comment>